<protein>
    <recommendedName>
        <fullName evidence="3">Helix-turn-helix domain-containing protein</fullName>
    </recommendedName>
</protein>
<dbReference type="EMBL" id="JWIO01000010">
    <property type="protein sequence ID" value="KLL11838.1"/>
    <property type="molecule type" value="Genomic_DNA"/>
</dbReference>
<name>A0ABR5F5D3_9ACTN</name>
<gene>
    <name evidence="1" type="ORF">FrCorBMG51_08400</name>
</gene>
<comment type="caution">
    <text evidence="1">The sequence shown here is derived from an EMBL/GenBank/DDBJ whole genome shotgun (WGS) entry which is preliminary data.</text>
</comment>
<evidence type="ECO:0008006" key="3">
    <source>
        <dbReference type="Google" id="ProtNLM"/>
    </source>
</evidence>
<organism evidence="1 2">
    <name type="scientific">Protofrankia coriariae</name>
    <dbReference type="NCBI Taxonomy" id="1562887"/>
    <lineage>
        <taxon>Bacteria</taxon>
        <taxon>Bacillati</taxon>
        <taxon>Actinomycetota</taxon>
        <taxon>Actinomycetes</taxon>
        <taxon>Frankiales</taxon>
        <taxon>Frankiaceae</taxon>
        <taxon>Protofrankia</taxon>
    </lineage>
</organism>
<accession>A0ABR5F5D3</accession>
<sequence length="77" mass="8119">MEAQVRPRTLDEVRALGLVTDVTTAGACLGIERTSAHALVRSGKFPVPVIRVGARWKVPVRGLLAVLGDDDAGRVSA</sequence>
<evidence type="ECO:0000313" key="2">
    <source>
        <dbReference type="Proteomes" id="UP000035425"/>
    </source>
</evidence>
<evidence type="ECO:0000313" key="1">
    <source>
        <dbReference type="EMBL" id="KLL11838.1"/>
    </source>
</evidence>
<reference evidence="1 2" key="1">
    <citation type="submission" date="2014-12" db="EMBL/GenBank/DDBJ databases">
        <title>Frankia sp. BMG5.1 draft genome.</title>
        <authorList>
            <person name="Gtari M."/>
            <person name="Ghodhbane-Gtari F."/>
            <person name="Nouioui I."/>
            <person name="Ktari A."/>
            <person name="Hezbri K."/>
            <person name="Mimouni W."/>
            <person name="Sbissi I."/>
            <person name="Ayari A."/>
            <person name="Yamanaka T."/>
            <person name="Normand P."/>
            <person name="Tisa L.S."/>
            <person name="Boudabous A."/>
        </authorList>
    </citation>
    <scope>NUCLEOTIDE SEQUENCE [LARGE SCALE GENOMIC DNA]</scope>
    <source>
        <strain evidence="1 2">BMG5.1</strain>
    </source>
</reference>
<dbReference type="Proteomes" id="UP000035425">
    <property type="component" value="Unassembled WGS sequence"/>
</dbReference>
<keyword evidence="2" id="KW-1185">Reference proteome</keyword>
<dbReference type="RefSeq" id="WP_047222528.1">
    <property type="nucleotide sequence ID" value="NZ_JWIO01000010.1"/>
</dbReference>
<proteinExistence type="predicted"/>